<gene>
    <name evidence="7" type="ORF">FDA94_20320</name>
</gene>
<feature type="transmembrane region" description="Helical" evidence="5">
    <location>
        <begin position="358"/>
        <end position="377"/>
    </location>
</feature>
<evidence type="ECO:0000256" key="4">
    <source>
        <dbReference type="ARBA" id="ARBA00023136"/>
    </source>
</evidence>
<evidence type="ECO:0000256" key="3">
    <source>
        <dbReference type="ARBA" id="ARBA00022989"/>
    </source>
</evidence>
<dbReference type="AlphaFoldDB" id="A0A4U3MG78"/>
<keyword evidence="7" id="KW-0436">Ligase</keyword>
<evidence type="ECO:0000259" key="6">
    <source>
        <dbReference type="Pfam" id="PF04932"/>
    </source>
</evidence>
<dbReference type="GO" id="GO:0016020">
    <property type="term" value="C:membrane"/>
    <property type="evidence" value="ECO:0007669"/>
    <property type="project" value="UniProtKB-SubCell"/>
</dbReference>
<sequence>MRGARHRRLRTQWWPTLLPLGMILASDYKFRSRDVSEAVGGGIDATVLLEIGVYGLCALYLYRRFGLRAPRRAAPAALILAWLFAAYCALSVLWTPFPPFAAVRASQLLVTAIVCHVIATRARREDLYRLAHVFVGLVVISVAFGVAVPLKRTPNTQDRFNWLYVHPVTAGMFLGVALLLCLAFLLPNGLPRRFPWPVYAGSAAVSAAALVATGTRGAAVGILAGVAAFLLTARGTRGRVEVIMVGTPILVLLPLLFGDKLLEFATRGETVEQLESLNSRTDLWTFAYQAVMNRPVFGNGMSSARGLFLDALGLGGGHNIFVNVLVEGGLVGGAIFCLLLIVVLTVNLAFTRVGEVRVEAALLLGLMTFLVIDGLTADQMAGAANVASIWMFLIVAWTCVITRKPVRREERHDTREAGVVSPVP</sequence>
<dbReference type="Proteomes" id="UP000308705">
    <property type="component" value="Unassembled WGS sequence"/>
</dbReference>
<dbReference type="GO" id="GO:0016874">
    <property type="term" value="F:ligase activity"/>
    <property type="evidence" value="ECO:0007669"/>
    <property type="project" value="UniProtKB-KW"/>
</dbReference>
<feature type="transmembrane region" description="Helical" evidence="5">
    <location>
        <begin position="240"/>
        <end position="257"/>
    </location>
</feature>
<proteinExistence type="predicted"/>
<protein>
    <submittedName>
        <fullName evidence="7">O-antigen ligase family protein</fullName>
    </submittedName>
</protein>
<comment type="subcellular location">
    <subcellularLocation>
        <location evidence="1">Membrane</location>
        <topology evidence="1">Multi-pass membrane protein</topology>
    </subcellularLocation>
</comment>
<feature type="transmembrane region" description="Helical" evidence="5">
    <location>
        <begin position="383"/>
        <end position="402"/>
    </location>
</feature>
<dbReference type="PANTHER" id="PTHR37422:SF13">
    <property type="entry name" value="LIPOPOLYSACCHARIDE BIOSYNTHESIS PROTEIN PA4999-RELATED"/>
    <property type="match status" value="1"/>
</dbReference>
<feature type="transmembrane region" description="Helical" evidence="5">
    <location>
        <begin position="42"/>
        <end position="62"/>
    </location>
</feature>
<evidence type="ECO:0000256" key="5">
    <source>
        <dbReference type="SAM" id="Phobius"/>
    </source>
</evidence>
<organism evidence="7 8">
    <name type="scientific">Herbidospora galbida</name>
    <dbReference type="NCBI Taxonomy" id="2575442"/>
    <lineage>
        <taxon>Bacteria</taxon>
        <taxon>Bacillati</taxon>
        <taxon>Actinomycetota</taxon>
        <taxon>Actinomycetes</taxon>
        <taxon>Streptosporangiales</taxon>
        <taxon>Streptosporangiaceae</taxon>
        <taxon>Herbidospora</taxon>
    </lineage>
</organism>
<accession>A0A4U3MG78</accession>
<name>A0A4U3MG78_9ACTN</name>
<evidence type="ECO:0000313" key="8">
    <source>
        <dbReference type="Proteomes" id="UP000308705"/>
    </source>
</evidence>
<keyword evidence="3 5" id="KW-1133">Transmembrane helix</keyword>
<feature type="transmembrane region" description="Helical" evidence="5">
    <location>
        <begin position="12"/>
        <end position="30"/>
    </location>
</feature>
<feature type="domain" description="O-antigen ligase-related" evidence="6">
    <location>
        <begin position="203"/>
        <end position="337"/>
    </location>
</feature>
<keyword evidence="2 5" id="KW-0812">Transmembrane</keyword>
<evidence type="ECO:0000256" key="1">
    <source>
        <dbReference type="ARBA" id="ARBA00004141"/>
    </source>
</evidence>
<feature type="transmembrane region" description="Helical" evidence="5">
    <location>
        <begin position="320"/>
        <end position="346"/>
    </location>
</feature>
<dbReference type="InterPro" id="IPR051533">
    <property type="entry name" value="WaaL-like"/>
</dbReference>
<feature type="transmembrane region" description="Helical" evidence="5">
    <location>
        <begin position="217"/>
        <end position="233"/>
    </location>
</feature>
<dbReference type="OrthoDB" id="3610882at2"/>
<evidence type="ECO:0000313" key="7">
    <source>
        <dbReference type="EMBL" id="TKK86806.1"/>
    </source>
</evidence>
<dbReference type="RefSeq" id="WP_137248655.1">
    <property type="nucleotide sequence ID" value="NZ_SZQA01000019.1"/>
</dbReference>
<dbReference type="EMBL" id="SZQA01000019">
    <property type="protein sequence ID" value="TKK86806.1"/>
    <property type="molecule type" value="Genomic_DNA"/>
</dbReference>
<keyword evidence="8" id="KW-1185">Reference proteome</keyword>
<evidence type="ECO:0000256" key="2">
    <source>
        <dbReference type="ARBA" id="ARBA00022692"/>
    </source>
</evidence>
<feature type="transmembrane region" description="Helical" evidence="5">
    <location>
        <begin position="131"/>
        <end position="150"/>
    </location>
</feature>
<reference evidence="7 8" key="1">
    <citation type="submission" date="2019-04" db="EMBL/GenBank/DDBJ databases">
        <title>Herbidospora sp. NEAU-GS14.nov., a novel actinomycete isolated from soil.</title>
        <authorList>
            <person name="Han L."/>
        </authorList>
    </citation>
    <scope>NUCLEOTIDE SEQUENCE [LARGE SCALE GENOMIC DNA]</scope>
    <source>
        <strain evidence="7 8">NEAU-GS14</strain>
    </source>
</reference>
<dbReference type="InterPro" id="IPR007016">
    <property type="entry name" value="O-antigen_ligase-rel_domated"/>
</dbReference>
<comment type="caution">
    <text evidence="7">The sequence shown here is derived from an EMBL/GenBank/DDBJ whole genome shotgun (WGS) entry which is preliminary data.</text>
</comment>
<keyword evidence="4 5" id="KW-0472">Membrane</keyword>
<feature type="transmembrane region" description="Helical" evidence="5">
    <location>
        <begin position="74"/>
        <end position="94"/>
    </location>
</feature>
<feature type="transmembrane region" description="Helical" evidence="5">
    <location>
        <begin position="162"/>
        <end position="187"/>
    </location>
</feature>
<dbReference type="Pfam" id="PF04932">
    <property type="entry name" value="Wzy_C"/>
    <property type="match status" value="1"/>
</dbReference>
<dbReference type="PANTHER" id="PTHR37422">
    <property type="entry name" value="TEICHURONIC ACID BIOSYNTHESIS PROTEIN TUAE"/>
    <property type="match status" value="1"/>
</dbReference>